<feature type="transmembrane region" description="Helical" evidence="1">
    <location>
        <begin position="65"/>
        <end position="86"/>
    </location>
</feature>
<comment type="caution">
    <text evidence="3">The sequence shown here is derived from an EMBL/GenBank/DDBJ whole genome shotgun (WGS) entry which is preliminary data.</text>
</comment>
<dbReference type="eggNOG" id="COG0189">
    <property type="taxonomic scope" value="Bacteria"/>
</dbReference>
<dbReference type="OrthoDB" id="336227at2"/>
<dbReference type="RefSeq" id="WP_051882628.1">
    <property type="nucleotide sequence ID" value="NZ_APNK01000001.1"/>
</dbReference>
<keyword evidence="1" id="KW-0812">Transmembrane</keyword>
<dbReference type="Pfam" id="PF14397">
    <property type="entry name" value="ATPgrasp_ST"/>
    <property type="match status" value="1"/>
</dbReference>
<keyword evidence="1" id="KW-0472">Membrane</keyword>
<accession>A0A084IRD2</accession>
<dbReference type="InterPro" id="IPR039523">
    <property type="entry name" value="RimK-rel_E_lig_ATP-grasp"/>
</dbReference>
<sequence length="437" mass="47948">MRSTDHQGRLLRLAKALKPNLLVKALSGAPVLWLLLPEDDSAGMTVHRLFARQCWQDGDGSECAVLVAGAGAMLPALLIAATVYSWRCGSRVRRETGKSIVRQWLEQLAVGCRVGVSPPWYYMFEFYRPEIRERARDYLYRSETKSGIYDMLRRQRGCTDSTERLRDKAAFAAHCHANGLSVVRTLAVARNGQIDGDIELPAADLFFKPIKGAGGRGASRWFSDGPDHYLASDGTRVTRAALTEHLRTLSQDEAYVVRLHLAPHSDIRDLTAGALPTVRLVTCLNQDEDPEATHAVFRMPRSPDVVVDNFHAGGIASAVDLVSGELGTATDMGLTAESRWFEQHPTTGAQVVGRTLPHWPAVVALGAAAHRLFPDQVAIGWDIAILEDGPCLVEGNKSPDLDILQRTTRSPAGDSRLGTLLAHHMKQAFSDRQVTAY</sequence>
<name>A0A084IRD2_SALHC</name>
<dbReference type="AlphaFoldDB" id="A0A084IRD2"/>
<dbReference type="STRING" id="1304275.C41B8_00915"/>
<dbReference type="EMBL" id="APNK01000001">
    <property type="protein sequence ID" value="KEZ79266.1"/>
    <property type="molecule type" value="Genomic_DNA"/>
</dbReference>
<organism evidence="3 4">
    <name type="scientific">Salinisphaera hydrothermalis (strain C41B8)</name>
    <dbReference type="NCBI Taxonomy" id="1304275"/>
    <lineage>
        <taxon>Bacteria</taxon>
        <taxon>Pseudomonadati</taxon>
        <taxon>Pseudomonadota</taxon>
        <taxon>Gammaproteobacteria</taxon>
        <taxon>Salinisphaerales</taxon>
        <taxon>Salinisphaeraceae</taxon>
        <taxon>Salinisphaera</taxon>
    </lineage>
</organism>
<reference evidence="3 4" key="1">
    <citation type="submission" date="2013-03" db="EMBL/GenBank/DDBJ databases">
        <title>Salinisphaera hydrothermalis C41B8 Genome Sequencing.</title>
        <authorList>
            <person name="Li C."/>
            <person name="Lai Q."/>
            <person name="Shao Z."/>
        </authorList>
    </citation>
    <scope>NUCLEOTIDE SEQUENCE [LARGE SCALE GENOMIC DNA]</scope>
    <source>
        <strain evidence="3 4">C41B8</strain>
    </source>
</reference>
<evidence type="ECO:0000259" key="2">
    <source>
        <dbReference type="Pfam" id="PF14397"/>
    </source>
</evidence>
<feature type="transmembrane region" description="Helical" evidence="1">
    <location>
        <begin position="21"/>
        <end position="36"/>
    </location>
</feature>
<proteinExistence type="predicted"/>
<keyword evidence="4" id="KW-1185">Reference proteome</keyword>
<feature type="domain" description="Alpha-L-glutamate ligase-related protein ATP-grasp" evidence="2">
    <location>
        <begin position="163"/>
        <end position="405"/>
    </location>
</feature>
<dbReference type="Proteomes" id="UP000028302">
    <property type="component" value="Unassembled WGS sequence"/>
</dbReference>
<evidence type="ECO:0000313" key="4">
    <source>
        <dbReference type="Proteomes" id="UP000028302"/>
    </source>
</evidence>
<evidence type="ECO:0000256" key="1">
    <source>
        <dbReference type="SAM" id="Phobius"/>
    </source>
</evidence>
<keyword evidence="1" id="KW-1133">Transmembrane helix</keyword>
<evidence type="ECO:0000313" key="3">
    <source>
        <dbReference type="EMBL" id="KEZ79266.1"/>
    </source>
</evidence>
<protein>
    <recommendedName>
        <fullName evidence="2">Alpha-L-glutamate ligase-related protein ATP-grasp domain-containing protein</fullName>
    </recommendedName>
</protein>
<gene>
    <name evidence="3" type="ORF">C41B8_00915</name>
</gene>
<dbReference type="PATRIC" id="fig|1304275.5.peg.183"/>